<keyword evidence="4" id="KW-0862">Zinc</keyword>
<feature type="compositionally biased region" description="Low complexity" evidence="9">
    <location>
        <begin position="247"/>
        <end position="256"/>
    </location>
</feature>
<evidence type="ECO:0000259" key="10">
    <source>
        <dbReference type="PROSITE" id="PS50114"/>
    </source>
</evidence>
<dbReference type="CDD" id="cd00202">
    <property type="entry name" value="ZnF_GATA"/>
    <property type="match status" value="1"/>
</dbReference>
<name>A0A367J1V0_RHIAZ</name>
<keyword evidence="2" id="KW-0479">Metal-binding</keyword>
<accession>A0A367J1V0</accession>
<dbReference type="FunFam" id="3.30.50.10:FF:000007">
    <property type="entry name" value="Nitrogen regulatory AreA, N-terminal"/>
    <property type="match status" value="1"/>
</dbReference>
<evidence type="ECO:0000256" key="1">
    <source>
        <dbReference type="ARBA" id="ARBA00004123"/>
    </source>
</evidence>
<dbReference type="InterPro" id="IPR000679">
    <property type="entry name" value="Znf_GATA"/>
</dbReference>
<reference evidence="11 12" key="1">
    <citation type="journal article" date="2018" name="G3 (Bethesda)">
        <title>Phylogenetic and Phylogenomic Definition of Rhizopus Species.</title>
        <authorList>
            <person name="Gryganskyi A.P."/>
            <person name="Golan J."/>
            <person name="Dolatabadi S."/>
            <person name="Mondo S."/>
            <person name="Robb S."/>
            <person name="Idnurm A."/>
            <person name="Muszewska A."/>
            <person name="Steczkiewicz K."/>
            <person name="Masonjones S."/>
            <person name="Liao H.L."/>
            <person name="Gajdeczka M.T."/>
            <person name="Anike F."/>
            <person name="Vuek A."/>
            <person name="Anishchenko I.M."/>
            <person name="Voigt K."/>
            <person name="de Hoog G.S."/>
            <person name="Smith M.E."/>
            <person name="Heitman J."/>
            <person name="Vilgalys R."/>
            <person name="Stajich J.E."/>
        </authorList>
    </citation>
    <scope>NUCLEOTIDE SEQUENCE [LARGE SCALE GENOMIC DNA]</scope>
    <source>
        <strain evidence="11 12">CBS 357.93</strain>
    </source>
</reference>
<dbReference type="Pfam" id="PF00320">
    <property type="entry name" value="GATA"/>
    <property type="match status" value="1"/>
</dbReference>
<organism evidence="11 12">
    <name type="scientific">Rhizopus azygosporus</name>
    <name type="common">Rhizopus microsporus var. azygosporus</name>
    <dbReference type="NCBI Taxonomy" id="86630"/>
    <lineage>
        <taxon>Eukaryota</taxon>
        <taxon>Fungi</taxon>
        <taxon>Fungi incertae sedis</taxon>
        <taxon>Mucoromycota</taxon>
        <taxon>Mucoromycotina</taxon>
        <taxon>Mucoromycetes</taxon>
        <taxon>Mucorales</taxon>
        <taxon>Mucorineae</taxon>
        <taxon>Rhizopodaceae</taxon>
        <taxon>Rhizopus</taxon>
    </lineage>
</organism>
<protein>
    <recommendedName>
        <fullName evidence="10">GATA-type domain-containing protein</fullName>
    </recommendedName>
</protein>
<feature type="region of interest" description="Disordered" evidence="9">
    <location>
        <begin position="85"/>
        <end position="109"/>
    </location>
</feature>
<dbReference type="Pfam" id="PF08550">
    <property type="entry name" value="GATA_AreA"/>
    <property type="match status" value="1"/>
</dbReference>
<evidence type="ECO:0000256" key="2">
    <source>
        <dbReference type="ARBA" id="ARBA00022723"/>
    </source>
</evidence>
<gene>
    <name evidence="11" type="ORF">CU097_004800</name>
</gene>
<feature type="compositionally biased region" description="Low complexity" evidence="9">
    <location>
        <begin position="283"/>
        <end position="295"/>
    </location>
</feature>
<feature type="compositionally biased region" description="Low complexity" evidence="9">
    <location>
        <begin position="204"/>
        <end position="214"/>
    </location>
</feature>
<dbReference type="STRING" id="86630.A0A367J1V0"/>
<evidence type="ECO:0000256" key="9">
    <source>
        <dbReference type="SAM" id="MobiDB-lite"/>
    </source>
</evidence>
<feature type="compositionally biased region" description="Polar residues" evidence="9">
    <location>
        <begin position="183"/>
        <end position="203"/>
    </location>
</feature>
<dbReference type="PANTHER" id="PTHR10071">
    <property type="entry name" value="TRANSCRIPTION FACTOR GATA FAMILY MEMBER"/>
    <property type="match status" value="1"/>
</dbReference>
<dbReference type="GO" id="GO:0000122">
    <property type="term" value="P:negative regulation of transcription by RNA polymerase II"/>
    <property type="evidence" value="ECO:0007669"/>
    <property type="project" value="TreeGrafter"/>
</dbReference>
<evidence type="ECO:0000256" key="6">
    <source>
        <dbReference type="ARBA" id="ARBA00023163"/>
    </source>
</evidence>
<dbReference type="SUPFAM" id="SSF57716">
    <property type="entry name" value="Glucocorticoid receptor-like (DNA-binding domain)"/>
    <property type="match status" value="1"/>
</dbReference>
<sequence>MSILPIKKSSKHIMDQVLSDSLFPAQDEPVEVEEEEKVTTKKNKKDPLATQVWRLYTKAKDNLPNGSRMENLTWRMMAMTLNHKKKKEDGEKVTTPPAADDTTGLLSSSAPPYTMDYNHNSNNQTNVLVAGSMRAFLPTENNLPKYTPLKRRVSNNDYVTSNSITIPTSSFDDDDNHEEDHYFSQSVPSSSYLMQNNQTRTLLPNSNSSMPSSPIGDTTMFTTNGVNPGSLSFEELLNVYYHDSSTTVASSPSSYNSDDHTQQQQLSNSLKNKRTRKSDQQEQTTRCSNCQTTTTPLWRRDPQGLPLCNACGLFYKLHGSVRPLSLKTDVIKKRNRNGGNNTLQKQQQQQQQQQPLITTSKLKPVTPNIVLKQQTDTKVDRRNTVHAINKRPSINSKRNRRTSEMVLPQNRVTNNFILPSSSPPPTPSFPVLPISAASNTTMTQNDEELATNAAANAILESIGINLNSLPAELLPLVASAANYHAITKQRVQQQQQPQQQQPLFNFYESVTRTP</sequence>
<feature type="domain" description="GATA-type" evidence="10">
    <location>
        <begin position="281"/>
        <end position="334"/>
    </location>
</feature>
<dbReference type="GO" id="GO:0000981">
    <property type="term" value="F:DNA-binding transcription factor activity, RNA polymerase II-specific"/>
    <property type="evidence" value="ECO:0007669"/>
    <property type="project" value="TreeGrafter"/>
</dbReference>
<dbReference type="PROSITE" id="PS50114">
    <property type="entry name" value="GATA_ZN_FINGER_2"/>
    <property type="match status" value="1"/>
</dbReference>
<evidence type="ECO:0000256" key="5">
    <source>
        <dbReference type="ARBA" id="ARBA00023015"/>
    </source>
</evidence>
<dbReference type="Proteomes" id="UP000252139">
    <property type="component" value="Unassembled WGS sequence"/>
</dbReference>
<feature type="compositionally biased region" description="Low complexity" evidence="9">
    <location>
        <begin position="344"/>
        <end position="354"/>
    </location>
</feature>
<dbReference type="OrthoDB" id="515401at2759"/>
<comment type="subcellular location">
    <subcellularLocation>
        <location evidence="1">Nucleus</location>
    </subcellularLocation>
</comment>
<keyword evidence="5" id="KW-0805">Transcription regulation</keyword>
<dbReference type="InterPro" id="IPR039355">
    <property type="entry name" value="Transcription_factor_GATA"/>
</dbReference>
<dbReference type="PRINTS" id="PR00619">
    <property type="entry name" value="GATAZNFINGER"/>
</dbReference>
<dbReference type="EMBL" id="PJQL01002516">
    <property type="protein sequence ID" value="RCH83914.1"/>
    <property type="molecule type" value="Genomic_DNA"/>
</dbReference>
<keyword evidence="6" id="KW-0804">Transcription</keyword>
<dbReference type="InterPro" id="IPR013088">
    <property type="entry name" value="Znf_NHR/GATA"/>
</dbReference>
<feature type="region of interest" description="Disordered" evidence="9">
    <location>
        <begin position="247"/>
        <end position="301"/>
    </location>
</feature>
<dbReference type="GO" id="GO:0008270">
    <property type="term" value="F:zinc ion binding"/>
    <property type="evidence" value="ECO:0007669"/>
    <property type="project" value="UniProtKB-KW"/>
</dbReference>
<dbReference type="GO" id="GO:0005634">
    <property type="term" value="C:nucleus"/>
    <property type="evidence" value="ECO:0007669"/>
    <property type="project" value="UniProtKB-SubCell"/>
</dbReference>
<evidence type="ECO:0000256" key="3">
    <source>
        <dbReference type="ARBA" id="ARBA00022771"/>
    </source>
</evidence>
<evidence type="ECO:0000256" key="7">
    <source>
        <dbReference type="ARBA" id="ARBA00023242"/>
    </source>
</evidence>
<evidence type="ECO:0000313" key="12">
    <source>
        <dbReference type="Proteomes" id="UP000252139"/>
    </source>
</evidence>
<feature type="region of interest" description="Disordered" evidence="9">
    <location>
        <begin position="334"/>
        <end position="360"/>
    </location>
</feature>
<dbReference type="GO" id="GO:0045944">
    <property type="term" value="P:positive regulation of transcription by RNA polymerase II"/>
    <property type="evidence" value="ECO:0007669"/>
    <property type="project" value="TreeGrafter"/>
</dbReference>
<feature type="region of interest" description="Disordered" evidence="9">
    <location>
        <begin position="162"/>
        <end position="221"/>
    </location>
</feature>
<keyword evidence="12" id="KW-1185">Reference proteome</keyword>
<evidence type="ECO:0000256" key="8">
    <source>
        <dbReference type="PROSITE-ProRule" id="PRU00094"/>
    </source>
</evidence>
<dbReference type="PANTHER" id="PTHR10071:SF281">
    <property type="entry name" value="BOX A-BINDING FACTOR-RELATED"/>
    <property type="match status" value="1"/>
</dbReference>
<keyword evidence="7" id="KW-0539">Nucleus</keyword>
<dbReference type="InterPro" id="IPR013860">
    <property type="entry name" value="AreA_GATA"/>
</dbReference>
<dbReference type="AlphaFoldDB" id="A0A367J1V0"/>
<comment type="caution">
    <text evidence="11">The sequence shown here is derived from an EMBL/GenBank/DDBJ whole genome shotgun (WGS) entry which is preliminary data.</text>
</comment>
<dbReference type="SMART" id="SM00401">
    <property type="entry name" value="ZnF_GATA"/>
    <property type="match status" value="1"/>
</dbReference>
<dbReference type="Gene3D" id="3.30.50.10">
    <property type="entry name" value="Erythroid Transcription Factor GATA-1, subunit A"/>
    <property type="match status" value="1"/>
</dbReference>
<dbReference type="GO" id="GO:0000978">
    <property type="term" value="F:RNA polymerase II cis-regulatory region sequence-specific DNA binding"/>
    <property type="evidence" value="ECO:0007669"/>
    <property type="project" value="TreeGrafter"/>
</dbReference>
<dbReference type="PROSITE" id="PS00344">
    <property type="entry name" value="GATA_ZN_FINGER_1"/>
    <property type="match status" value="1"/>
</dbReference>
<evidence type="ECO:0000313" key="11">
    <source>
        <dbReference type="EMBL" id="RCH83914.1"/>
    </source>
</evidence>
<keyword evidence="3 8" id="KW-0863">Zinc-finger</keyword>
<proteinExistence type="predicted"/>
<evidence type="ECO:0000256" key="4">
    <source>
        <dbReference type="ARBA" id="ARBA00022833"/>
    </source>
</evidence>